<evidence type="ECO:0000313" key="3">
    <source>
        <dbReference type="EMBL" id="MBC1169247.1"/>
    </source>
</evidence>
<reference evidence="4" key="3">
    <citation type="submission" date="2020-05" db="UniProtKB">
        <authorList>
            <consortium name="EnsemblMetazoa"/>
        </authorList>
    </citation>
    <scope>IDENTIFICATION</scope>
    <source>
        <strain evidence="4">Jacobina</strain>
    </source>
</reference>
<dbReference type="SMART" id="SM00595">
    <property type="entry name" value="MADF"/>
    <property type="match status" value="1"/>
</dbReference>
<proteinExistence type="predicted"/>
<dbReference type="Proteomes" id="UP000092461">
    <property type="component" value="Unassembled WGS sequence"/>
</dbReference>
<evidence type="ECO:0000256" key="1">
    <source>
        <dbReference type="SAM" id="MobiDB-lite"/>
    </source>
</evidence>
<dbReference type="Pfam" id="PF10545">
    <property type="entry name" value="MADF_DNA_bdg"/>
    <property type="match status" value="1"/>
</dbReference>
<dbReference type="VEuPathDB" id="VectorBase:LLOJ002940"/>
<dbReference type="VEuPathDB" id="VectorBase:LLONM1_003362"/>
<dbReference type="PANTHER" id="PTHR12243">
    <property type="entry name" value="MADF DOMAIN TRANSCRIPTION FACTOR"/>
    <property type="match status" value="1"/>
</dbReference>
<reference evidence="5" key="1">
    <citation type="submission" date="2012-05" db="EMBL/GenBank/DDBJ databases">
        <title>Whole Genome Assembly of Lutzomyia longipalpis.</title>
        <authorList>
            <person name="Richards S."/>
            <person name="Qu C."/>
            <person name="Dillon R."/>
            <person name="Worley K."/>
            <person name="Scherer S."/>
            <person name="Batterton M."/>
            <person name="Taylor A."/>
            <person name="Hawes A."/>
            <person name="Hernandez B."/>
            <person name="Kovar C."/>
            <person name="Mandapat C."/>
            <person name="Pham C."/>
            <person name="Qu C."/>
            <person name="Jing C."/>
            <person name="Bess C."/>
            <person name="Bandaranaike D."/>
            <person name="Ngo D."/>
            <person name="Ongeri F."/>
            <person name="Arias F."/>
            <person name="Lara F."/>
            <person name="Weissenberger G."/>
            <person name="Kamau G."/>
            <person name="Han H."/>
            <person name="Shen H."/>
            <person name="Dinh H."/>
            <person name="Khalil I."/>
            <person name="Jones J."/>
            <person name="Shafer J."/>
            <person name="Jayaseelan J."/>
            <person name="Quiroz J."/>
            <person name="Blankenburg K."/>
            <person name="Nguyen L."/>
            <person name="Jackson L."/>
            <person name="Francisco L."/>
            <person name="Tang L.-Y."/>
            <person name="Pu L.-L."/>
            <person name="Perales L."/>
            <person name="Lorensuhewa L."/>
            <person name="Munidasa M."/>
            <person name="Coyle M."/>
            <person name="Taylor M."/>
            <person name="Puazo M."/>
            <person name="Firestine M."/>
            <person name="Scheel M."/>
            <person name="Javaid M."/>
            <person name="Wang M."/>
            <person name="Li M."/>
            <person name="Tabassum N."/>
            <person name="Saada N."/>
            <person name="Osuji N."/>
            <person name="Aqrawi P."/>
            <person name="Fu Q."/>
            <person name="Thornton R."/>
            <person name="Raj R."/>
            <person name="Goodspeed R."/>
            <person name="Mata R."/>
            <person name="Najjar R."/>
            <person name="Gubbala S."/>
            <person name="Lee S."/>
            <person name="Denson S."/>
            <person name="Patil S."/>
            <person name="Macmil S."/>
            <person name="Qi S."/>
            <person name="Matskevitch T."/>
            <person name="Palculict T."/>
            <person name="Mathew T."/>
            <person name="Vee V."/>
            <person name="Velamala V."/>
            <person name="Korchina V."/>
            <person name="Cai W."/>
            <person name="Liu W."/>
            <person name="Dai W."/>
            <person name="Zou X."/>
            <person name="Zhu Y."/>
            <person name="Zhang Y."/>
            <person name="Wu Y.-Q."/>
            <person name="Xin Y."/>
            <person name="Nazarath L."/>
            <person name="Kovar C."/>
            <person name="Han Y."/>
            <person name="Muzny D."/>
            <person name="Gibbs R."/>
        </authorList>
    </citation>
    <scope>NUCLEOTIDE SEQUENCE [LARGE SCALE GENOMIC DNA]</scope>
    <source>
        <strain evidence="5">Jacobina</strain>
    </source>
</reference>
<feature type="region of interest" description="Disordered" evidence="1">
    <location>
        <begin position="206"/>
        <end position="254"/>
    </location>
</feature>
<dbReference type="AlphaFoldDB" id="A0A1B0CF20"/>
<organism evidence="4 5">
    <name type="scientific">Lutzomyia longipalpis</name>
    <name type="common">Sand fly</name>
    <dbReference type="NCBI Taxonomy" id="7200"/>
    <lineage>
        <taxon>Eukaryota</taxon>
        <taxon>Metazoa</taxon>
        <taxon>Ecdysozoa</taxon>
        <taxon>Arthropoda</taxon>
        <taxon>Hexapoda</taxon>
        <taxon>Insecta</taxon>
        <taxon>Pterygota</taxon>
        <taxon>Neoptera</taxon>
        <taxon>Endopterygota</taxon>
        <taxon>Diptera</taxon>
        <taxon>Nematocera</taxon>
        <taxon>Psychodoidea</taxon>
        <taxon>Psychodidae</taxon>
        <taxon>Lutzomyia</taxon>
        <taxon>Lutzomyia</taxon>
    </lineage>
</organism>
<name>A0A1B0CF20_LUTLO</name>
<dbReference type="PROSITE" id="PS51029">
    <property type="entry name" value="MADF"/>
    <property type="match status" value="1"/>
</dbReference>
<evidence type="ECO:0000259" key="2">
    <source>
        <dbReference type="PROSITE" id="PS51029"/>
    </source>
</evidence>
<feature type="domain" description="MADF" evidence="2">
    <location>
        <begin position="98"/>
        <end position="191"/>
    </location>
</feature>
<dbReference type="PANTHER" id="PTHR12243:SF67">
    <property type="entry name" value="COREPRESSOR OF PANGOLIN, ISOFORM A-RELATED"/>
    <property type="match status" value="1"/>
</dbReference>
<dbReference type="EMBL" id="GITU01000544">
    <property type="protein sequence ID" value="MBC1169247.1"/>
    <property type="molecule type" value="Transcribed_RNA"/>
</dbReference>
<dbReference type="InterPro" id="IPR039353">
    <property type="entry name" value="TF_Adf1"/>
</dbReference>
<keyword evidence="5" id="KW-1185">Reference proteome</keyword>
<protein>
    <submittedName>
        <fullName evidence="3">Putative alcohol dehydrogenase transcription factor myb/sant-like protein</fullName>
    </submittedName>
</protein>
<dbReference type="EMBL" id="AJWK01009599">
    <property type="status" value="NOT_ANNOTATED_CDS"/>
    <property type="molecule type" value="Genomic_DNA"/>
</dbReference>
<dbReference type="InterPro" id="IPR006578">
    <property type="entry name" value="MADF-dom"/>
</dbReference>
<accession>A0A1B0CF20</accession>
<evidence type="ECO:0000313" key="4">
    <source>
        <dbReference type="EnsemblMetazoa" id="LLOJ002940-PA"/>
    </source>
</evidence>
<dbReference type="EnsemblMetazoa" id="LLOJ002940-RA">
    <property type="protein sequence ID" value="LLOJ002940-PA"/>
    <property type="gene ID" value="LLOJ002940"/>
</dbReference>
<evidence type="ECO:0000313" key="5">
    <source>
        <dbReference type="Proteomes" id="UP000092461"/>
    </source>
</evidence>
<reference evidence="3" key="2">
    <citation type="journal article" date="2020" name="BMC">
        <title>Leishmania infection induces a limited differential gene expression in the sand fly midgut.</title>
        <authorList>
            <person name="Coutinho-Abreu I.V."/>
            <person name="Serafim T.D."/>
            <person name="Meneses C."/>
            <person name="Kamhawi S."/>
            <person name="Oliveira F."/>
            <person name="Valenzuela J.G."/>
        </authorList>
    </citation>
    <scope>NUCLEOTIDE SEQUENCE</scope>
    <source>
        <strain evidence="3">Jacobina</strain>
        <tissue evidence="3">Midgut</tissue>
    </source>
</reference>
<sequence length="269" mass="30907">MEEFDVEKDKNPGESQQNASIVFVEQELQSIDLTSSQDDAVIPTDAAQESDIQMAEAMEEETTKEAPDEASGGCDIDAAYSKENNIQHHVYPNDSCLKIIEEVKNYPLLYDKNHEHAKDIVQKLQAWTKVAEKLGMKKSECKKIFHSTFVRFSTVYTALRDPGMDKEEKEKIFKKKFIYYDHMLFFSQYVDVERMKADIAARVRQSKMEKKKNQKKAAAAEKQKAAKTKLTSPQQSMVFKKQRSDGPAQQLSVNFSRPENFLRNPYLAE</sequence>